<organism evidence="2 3">
    <name type="scientific">Acanthopleuribacter pedis</name>
    <dbReference type="NCBI Taxonomy" id="442870"/>
    <lineage>
        <taxon>Bacteria</taxon>
        <taxon>Pseudomonadati</taxon>
        <taxon>Acidobacteriota</taxon>
        <taxon>Holophagae</taxon>
        <taxon>Acanthopleuribacterales</taxon>
        <taxon>Acanthopleuribacteraceae</taxon>
        <taxon>Acanthopleuribacter</taxon>
    </lineage>
</organism>
<proteinExistence type="predicted"/>
<evidence type="ECO:0000313" key="2">
    <source>
        <dbReference type="EMBL" id="MBO1318345.1"/>
    </source>
</evidence>
<dbReference type="CDD" id="cd00077">
    <property type="entry name" value="HDc"/>
    <property type="match status" value="1"/>
</dbReference>
<dbReference type="InterPro" id="IPR013976">
    <property type="entry name" value="HDOD"/>
</dbReference>
<accession>A0A8J7Q332</accession>
<dbReference type="NCBIfam" id="TIGR00277">
    <property type="entry name" value="HDIG"/>
    <property type="match status" value="1"/>
</dbReference>
<dbReference type="EMBL" id="JAFREP010000005">
    <property type="protein sequence ID" value="MBO1318345.1"/>
    <property type="molecule type" value="Genomic_DNA"/>
</dbReference>
<dbReference type="PROSITE" id="PS51833">
    <property type="entry name" value="HDOD"/>
    <property type="match status" value="1"/>
</dbReference>
<protein>
    <submittedName>
        <fullName evidence="2">HDOD domain-containing protein</fullName>
    </submittedName>
</protein>
<dbReference type="Gene3D" id="1.10.3210.10">
    <property type="entry name" value="Hypothetical protein af1432"/>
    <property type="match status" value="1"/>
</dbReference>
<feature type="domain" description="HDOD" evidence="1">
    <location>
        <begin position="15"/>
        <end position="208"/>
    </location>
</feature>
<dbReference type="RefSeq" id="WP_207858057.1">
    <property type="nucleotide sequence ID" value="NZ_JAFREP010000005.1"/>
</dbReference>
<keyword evidence="3" id="KW-1185">Reference proteome</keyword>
<dbReference type="InterPro" id="IPR006675">
    <property type="entry name" value="HDIG_dom"/>
</dbReference>
<gene>
    <name evidence="2" type="ORF">J3U88_07755</name>
</gene>
<dbReference type="InterPro" id="IPR003607">
    <property type="entry name" value="HD/PDEase_dom"/>
</dbReference>
<dbReference type="PANTHER" id="PTHR33525:SF3">
    <property type="entry name" value="RIBONUCLEASE Y"/>
    <property type="match status" value="1"/>
</dbReference>
<dbReference type="SUPFAM" id="SSF109604">
    <property type="entry name" value="HD-domain/PDEase-like"/>
    <property type="match status" value="1"/>
</dbReference>
<evidence type="ECO:0000259" key="1">
    <source>
        <dbReference type="PROSITE" id="PS51833"/>
    </source>
</evidence>
<reference evidence="2" key="1">
    <citation type="submission" date="2021-03" db="EMBL/GenBank/DDBJ databases">
        <authorList>
            <person name="Wang G."/>
        </authorList>
    </citation>
    <scope>NUCLEOTIDE SEQUENCE</scope>
    <source>
        <strain evidence="2">KCTC 12899</strain>
    </source>
</reference>
<evidence type="ECO:0000313" key="3">
    <source>
        <dbReference type="Proteomes" id="UP000664417"/>
    </source>
</evidence>
<dbReference type="PANTHER" id="PTHR33525">
    <property type="match status" value="1"/>
</dbReference>
<sequence length="289" mass="32397">MTDFAKKAADRLNSLPPISTTTLKLIDLLSNETYQTTELSALIEADLSLAARCLKTVNAPIFGIKRTISSVPHAVTLLGARAVLDLALQLSVRGTYNQALTGYASSADDLYRHSLYSAIAARICAQRITPNTNPESAYAAALFHDVGKLVLSSFLAEKETEDPENITHFLDYEQQHFGIDHAQISAQIAQKWHLPEDLVQAISFHHQPSQALPAYRRTALAVHLGDMFAMMAGFGTQRDNMQYQMDPMIDEFVVRNRKWELETLPQIMMDIHEEYQTVMAKFNQEEQAQ</sequence>
<dbReference type="AlphaFoldDB" id="A0A8J7Q332"/>
<dbReference type="Pfam" id="PF08668">
    <property type="entry name" value="HDOD"/>
    <property type="match status" value="1"/>
</dbReference>
<name>A0A8J7Q332_9BACT</name>
<dbReference type="InterPro" id="IPR052340">
    <property type="entry name" value="RNase_Y/CdgJ"/>
</dbReference>
<dbReference type="Proteomes" id="UP000664417">
    <property type="component" value="Unassembled WGS sequence"/>
</dbReference>
<comment type="caution">
    <text evidence="2">The sequence shown here is derived from an EMBL/GenBank/DDBJ whole genome shotgun (WGS) entry which is preliminary data.</text>
</comment>